<reference evidence="1" key="1">
    <citation type="submission" date="2019-04" db="EMBL/GenBank/DDBJ databases">
        <authorList>
            <person name="Hu G."/>
            <person name="Luo X."/>
        </authorList>
    </citation>
    <scope>NUCLEOTIDE SEQUENCE</scope>
    <source>
        <strain evidence="1">MM1L5</strain>
        <plasmid evidence="1">pMM1L5</plasmid>
    </source>
</reference>
<sequence length="605" mass="65056">MTDIRVLPLLCAIAFPVTVFGDYDAGSRFAHEQKGQGTGAIQNMKPEEMIPGYTANPPEGGYYGGVQAGAALGLENAGTDSLHNTAAGKTVMDVIKNRPPDRPDLDAPFISNGLAVHDNAETVTGGTSVPCRDVTLDKTDITTHYCERSPAVQLACTRKAVVNFKEKVITTTETKTWAFGQGGRNPDHYSRSGDNFTYVFPYNGKITRAVWASKKGFGRGATVTSSLFGTSVTYNTRNAASGQLRPGKVNFKQGEHFVVTHPGSYGSVQSITSYPLRITLAVEVDKKEVTYEPYIEWVENCPFDKSQEVKLSTQCTEAGGTRTVEYGGKKYPVYSDCWQYTDNYISQDADNGSCDALMKNPACTLAKTTCTEQSGAACLREQAVFSCEKKVSAAGQLCGMDLVCTSGECDQINSGGVNDFQHAVSALAAVAAAGEDVAALNDVNVRAFTGQGQSCRKAAAGFSNCCKNSGWGNDVGLAGCDSEEKAIGKAKDRKLAVYVGTYCSKKVLGVCLQKKEGYCVFDSKLAKIVQEQGRSWQLGIGFGSGNNPDCRGISIEELQAIDFGRLNFADFYEDMENGTDIPSDRALIDRVKEQISNHLQQGTQP</sequence>
<dbReference type="Pfam" id="PF06986">
    <property type="entry name" value="F_T4SS_TraN"/>
    <property type="match status" value="1"/>
</dbReference>
<dbReference type="RefSeq" id="WP_172694091.1">
    <property type="nucleotide sequence ID" value="NZ_CP101058.1"/>
</dbReference>
<dbReference type="NCBIfam" id="TIGR02750">
    <property type="entry name" value="TraN_Ftype"/>
    <property type="match status" value="1"/>
</dbReference>
<name>A0A514C8U5_MORMO</name>
<dbReference type="InterPro" id="IPR014121">
    <property type="entry name" value="TraN_Ftype"/>
</dbReference>
<dbReference type="EMBL" id="MK851048">
    <property type="protein sequence ID" value="QDH76097.1"/>
    <property type="molecule type" value="Genomic_DNA"/>
</dbReference>
<dbReference type="AlphaFoldDB" id="A0A514C8U5"/>
<gene>
    <name evidence="1" type="primary">traN</name>
</gene>
<evidence type="ECO:0000313" key="1">
    <source>
        <dbReference type="EMBL" id="QDH76097.1"/>
    </source>
</evidence>
<organism evidence="1">
    <name type="scientific">Morganella morganii</name>
    <name type="common">Proteus morganii</name>
    <dbReference type="NCBI Taxonomy" id="582"/>
    <lineage>
        <taxon>Bacteria</taxon>
        <taxon>Pseudomonadati</taxon>
        <taxon>Pseudomonadota</taxon>
        <taxon>Gammaproteobacteria</taxon>
        <taxon>Enterobacterales</taxon>
        <taxon>Morganellaceae</taxon>
        <taxon>Morganella</taxon>
    </lineage>
</organism>
<geneLocation type="plasmid" evidence="1">
    <name>pMM1L5</name>
</geneLocation>
<keyword evidence="1" id="KW-0614">Plasmid</keyword>
<accession>A0A514C8U5</accession>
<protein>
    <submittedName>
        <fullName evidence="1">TraN</fullName>
    </submittedName>
</protein>
<proteinExistence type="predicted"/>